<dbReference type="EMBL" id="JAMZDX010000003">
    <property type="protein sequence ID" value="MCP2310197.1"/>
    <property type="molecule type" value="Genomic_DNA"/>
</dbReference>
<protein>
    <submittedName>
        <fullName evidence="1">Uncharacterized protein</fullName>
    </submittedName>
</protein>
<proteinExistence type="predicted"/>
<dbReference type="Proteomes" id="UP001206483">
    <property type="component" value="Unassembled WGS sequence"/>
</dbReference>
<gene>
    <name evidence="1" type="ORF">FHR36_003330</name>
</gene>
<sequence length="167" mass="17882">MSSTTAPEHTEALLRHFADLRDGRHGDAASRQGKERLFAAAVPLLDRYARQALAELNARLLLGTGEITATGVKRSADGGVDAIWALSWPEQRAAGINPVLIRAFYGAGFHHPHLQGGTVGEWPLNVFTAEQAAAELPTMRAIVAADLHNLVFQRDFRIVPATVGGAA</sequence>
<organism evidence="1 2">
    <name type="scientific">Kitasatospora paracochleata</name>
    <dbReference type="NCBI Taxonomy" id="58354"/>
    <lineage>
        <taxon>Bacteria</taxon>
        <taxon>Bacillati</taxon>
        <taxon>Actinomycetota</taxon>
        <taxon>Actinomycetes</taxon>
        <taxon>Kitasatosporales</taxon>
        <taxon>Streptomycetaceae</taxon>
        <taxon>Kitasatospora</taxon>
    </lineage>
</organism>
<evidence type="ECO:0000313" key="1">
    <source>
        <dbReference type="EMBL" id="MCP2310197.1"/>
    </source>
</evidence>
<keyword evidence="2" id="KW-1185">Reference proteome</keyword>
<dbReference type="RefSeq" id="WP_253797996.1">
    <property type="nucleotide sequence ID" value="NZ_BAAAUB010000026.1"/>
</dbReference>
<reference evidence="1 2" key="1">
    <citation type="submission" date="2022-06" db="EMBL/GenBank/DDBJ databases">
        <title>Sequencing the genomes of 1000 actinobacteria strains.</title>
        <authorList>
            <person name="Klenk H.-P."/>
        </authorList>
    </citation>
    <scope>NUCLEOTIDE SEQUENCE [LARGE SCALE GENOMIC DNA]</scope>
    <source>
        <strain evidence="1 2">DSM 41656</strain>
    </source>
</reference>
<comment type="caution">
    <text evidence="1">The sequence shown here is derived from an EMBL/GenBank/DDBJ whole genome shotgun (WGS) entry which is preliminary data.</text>
</comment>
<accession>A0ABT1IYG7</accession>
<evidence type="ECO:0000313" key="2">
    <source>
        <dbReference type="Proteomes" id="UP001206483"/>
    </source>
</evidence>
<name>A0ABT1IYG7_9ACTN</name>